<evidence type="ECO:0000313" key="2">
    <source>
        <dbReference type="EMBL" id="CBJ33652.1"/>
    </source>
</evidence>
<accession>D7G3X5</accession>
<dbReference type="OrthoDB" id="6051552at2759"/>
<reference evidence="2 3" key="1">
    <citation type="journal article" date="2010" name="Nature">
        <title>The Ectocarpus genome and the independent evolution of multicellularity in brown algae.</title>
        <authorList>
            <person name="Cock J.M."/>
            <person name="Sterck L."/>
            <person name="Rouze P."/>
            <person name="Scornet D."/>
            <person name="Allen A.E."/>
            <person name="Amoutzias G."/>
            <person name="Anthouard V."/>
            <person name="Artiguenave F."/>
            <person name="Aury J.M."/>
            <person name="Badger J.H."/>
            <person name="Beszteri B."/>
            <person name="Billiau K."/>
            <person name="Bonnet E."/>
            <person name="Bothwell J.H."/>
            <person name="Bowler C."/>
            <person name="Boyen C."/>
            <person name="Brownlee C."/>
            <person name="Carrano C.J."/>
            <person name="Charrier B."/>
            <person name="Cho G.Y."/>
            <person name="Coelho S.M."/>
            <person name="Collen J."/>
            <person name="Corre E."/>
            <person name="Da Silva C."/>
            <person name="Delage L."/>
            <person name="Delaroque N."/>
            <person name="Dittami S.M."/>
            <person name="Doulbeau S."/>
            <person name="Elias M."/>
            <person name="Farnham G."/>
            <person name="Gachon C.M."/>
            <person name="Gschloessl B."/>
            <person name="Heesch S."/>
            <person name="Jabbari K."/>
            <person name="Jubin C."/>
            <person name="Kawai H."/>
            <person name="Kimura K."/>
            <person name="Kloareg B."/>
            <person name="Kupper F.C."/>
            <person name="Lang D."/>
            <person name="Le Bail A."/>
            <person name="Leblanc C."/>
            <person name="Lerouge P."/>
            <person name="Lohr M."/>
            <person name="Lopez P.J."/>
            <person name="Martens C."/>
            <person name="Maumus F."/>
            <person name="Michel G."/>
            <person name="Miranda-Saavedra D."/>
            <person name="Morales J."/>
            <person name="Moreau H."/>
            <person name="Motomura T."/>
            <person name="Nagasato C."/>
            <person name="Napoli C.A."/>
            <person name="Nelson D.R."/>
            <person name="Nyvall-Collen P."/>
            <person name="Peters A.F."/>
            <person name="Pommier C."/>
            <person name="Potin P."/>
            <person name="Poulain J."/>
            <person name="Quesneville H."/>
            <person name="Read B."/>
            <person name="Rensing S.A."/>
            <person name="Ritter A."/>
            <person name="Rousvoal S."/>
            <person name="Samanta M."/>
            <person name="Samson G."/>
            <person name="Schroeder D.C."/>
            <person name="Segurens B."/>
            <person name="Strittmatter M."/>
            <person name="Tonon T."/>
            <person name="Tregear J.W."/>
            <person name="Valentin K."/>
            <person name="von Dassow P."/>
            <person name="Yamagishi T."/>
            <person name="Van de Peer Y."/>
            <person name="Wincker P."/>
        </authorList>
    </citation>
    <scope>NUCLEOTIDE SEQUENCE [LARGE SCALE GENOMIC DNA]</scope>
    <source>
        <strain evidence="3">Ec32 / CCAP1310/4</strain>
    </source>
</reference>
<evidence type="ECO:0000313" key="3">
    <source>
        <dbReference type="Proteomes" id="UP000002630"/>
    </source>
</evidence>
<proteinExistence type="predicted"/>
<dbReference type="Pfam" id="PF00094">
    <property type="entry name" value="VWD"/>
    <property type="match status" value="1"/>
</dbReference>
<feature type="domain" description="VWFD" evidence="1">
    <location>
        <begin position="2"/>
        <end position="181"/>
    </location>
</feature>
<protein>
    <recommendedName>
        <fullName evidence="1">VWFD domain-containing protein</fullName>
    </recommendedName>
</protein>
<dbReference type="PANTHER" id="PTHR13802">
    <property type="entry name" value="MUCIN 4-RELATED"/>
    <property type="match status" value="1"/>
</dbReference>
<evidence type="ECO:0000259" key="1">
    <source>
        <dbReference type="PROSITE" id="PS51233"/>
    </source>
</evidence>
<dbReference type="InterPro" id="IPR001846">
    <property type="entry name" value="VWF_type-D"/>
</dbReference>
<dbReference type="AlphaFoldDB" id="D7G3X5"/>
<dbReference type="Proteomes" id="UP000002630">
    <property type="component" value="Unassembled WGS sequence"/>
</dbReference>
<dbReference type="eggNOG" id="KOG4291">
    <property type="taxonomic scope" value="Eukaryota"/>
</dbReference>
<dbReference type="PANTHER" id="PTHR13802:SF52">
    <property type="entry name" value="MUCIN-4"/>
    <property type="match status" value="1"/>
</dbReference>
<dbReference type="PROSITE" id="PS51233">
    <property type="entry name" value="VWFD"/>
    <property type="match status" value="1"/>
</dbReference>
<gene>
    <name evidence="2" type="ORF">Esi_0539_0003</name>
</gene>
<sequence>MYGGSADGDPHLRVYDGTGYDCHGQGEFVLTKAAATESEVQARFQQWSQNPDPAVTVTTGIAAREGTSSLIQVTTAASGGVEVLVDGELYDASASSVIGIALEVTSSRVEISFESGLDVFVSTSINGMLRVNAYAPVSLATTGLLGNNNGELGDDFTTVDGETVGFATASPTVEEGTNYCTTNWCTTADASLFTYAEGEDHGTFDLCDAVYAAPVLPDTIPASITELCGDNADCIIDALLAGEEVGQATLEGQAEDRAYQEEVVCARAILFSSTGAPPCTTCPDGEVSGTGATACIRQELVGLSLPENIAAAMAADAMGGFAGPGSLTTTPAGTIQLTEEDGGSVSLSGTFVRDDGAALPSSTSVFIYTENTAQPDDFVRGQEALDPSTGAFSTVVTDIPAGSSRLLLSFVVVDPAEALDTAGADTAFALDVSNSACVPSLTITLEWTGETSDVDLYVVEPGGEVVYFSNRGGDVGFLDNDDTYGFGPENYIIDSALDPAASQVLGEYETYVKLYSGDAATETWRLTARVSGEVVWIEEGDFISSTQSDTFAVSLSVYDPTCGGVP</sequence>
<keyword evidence="3" id="KW-1185">Reference proteome</keyword>
<dbReference type="EMBL" id="FN649760">
    <property type="protein sequence ID" value="CBJ33652.1"/>
    <property type="molecule type" value="Genomic_DNA"/>
</dbReference>
<dbReference type="InParanoid" id="D7G3X5"/>
<organism evidence="2 3">
    <name type="scientific">Ectocarpus siliculosus</name>
    <name type="common">Brown alga</name>
    <name type="synonym">Conferva siliculosa</name>
    <dbReference type="NCBI Taxonomy" id="2880"/>
    <lineage>
        <taxon>Eukaryota</taxon>
        <taxon>Sar</taxon>
        <taxon>Stramenopiles</taxon>
        <taxon>Ochrophyta</taxon>
        <taxon>PX clade</taxon>
        <taxon>Phaeophyceae</taxon>
        <taxon>Ectocarpales</taxon>
        <taxon>Ectocarpaceae</taxon>
        <taxon>Ectocarpus</taxon>
    </lineage>
</organism>
<dbReference type="InterPro" id="IPR051495">
    <property type="entry name" value="Epithelial_Barrier/Signaling"/>
</dbReference>
<name>D7G3X5_ECTSI</name>